<name>A0ACB9Z4W2_9PEZI</name>
<evidence type="ECO:0000313" key="1">
    <source>
        <dbReference type="EMBL" id="KAI4866396.1"/>
    </source>
</evidence>
<evidence type="ECO:0000313" key="2">
    <source>
        <dbReference type="Proteomes" id="UP001497700"/>
    </source>
</evidence>
<gene>
    <name evidence="1" type="ORF">F4820DRAFT_416965</name>
</gene>
<comment type="caution">
    <text evidence="1">The sequence shown here is derived from an EMBL/GenBank/DDBJ whole genome shotgun (WGS) entry which is preliminary data.</text>
</comment>
<keyword evidence="2" id="KW-1185">Reference proteome</keyword>
<protein>
    <submittedName>
        <fullName evidence="1">Uncharacterized protein</fullName>
    </submittedName>
</protein>
<dbReference type="EMBL" id="MU393459">
    <property type="protein sequence ID" value="KAI4866396.1"/>
    <property type="molecule type" value="Genomic_DNA"/>
</dbReference>
<proteinExistence type="predicted"/>
<dbReference type="Proteomes" id="UP001497700">
    <property type="component" value="Unassembled WGS sequence"/>
</dbReference>
<accession>A0ACB9Z4W2</accession>
<organism evidence="1 2">
    <name type="scientific">Hypoxylon rubiginosum</name>
    <dbReference type="NCBI Taxonomy" id="110542"/>
    <lineage>
        <taxon>Eukaryota</taxon>
        <taxon>Fungi</taxon>
        <taxon>Dikarya</taxon>
        <taxon>Ascomycota</taxon>
        <taxon>Pezizomycotina</taxon>
        <taxon>Sordariomycetes</taxon>
        <taxon>Xylariomycetidae</taxon>
        <taxon>Xylariales</taxon>
        <taxon>Hypoxylaceae</taxon>
        <taxon>Hypoxylon</taxon>
    </lineage>
</organism>
<reference evidence="1 2" key="1">
    <citation type="journal article" date="2022" name="New Phytol.">
        <title>Ecological generalism drives hyperdiversity of secondary metabolite gene clusters in xylarialean endophytes.</title>
        <authorList>
            <person name="Franco M.E.E."/>
            <person name="Wisecaver J.H."/>
            <person name="Arnold A.E."/>
            <person name="Ju Y.M."/>
            <person name="Slot J.C."/>
            <person name="Ahrendt S."/>
            <person name="Moore L.P."/>
            <person name="Eastman K.E."/>
            <person name="Scott K."/>
            <person name="Konkel Z."/>
            <person name="Mondo S.J."/>
            <person name="Kuo A."/>
            <person name="Hayes R.D."/>
            <person name="Haridas S."/>
            <person name="Andreopoulos B."/>
            <person name="Riley R."/>
            <person name="LaButti K."/>
            <person name="Pangilinan J."/>
            <person name="Lipzen A."/>
            <person name="Amirebrahimi M."/>
            <person name="Yan J."/>
            <person name="Adam C."/>
            <person name="Keymanesh K."/>
            <person name="Ng V."/>
            <person name="Louie K."/>
            <person name="Northen T."/>
            <person name="Drula E."/>
            <person name="Henrissat B."/>
            <person name="Hsieh H.M."/>
            <person name="Youens-Clark K."/>
            <person name="Lutzoni F."/>
            <person name="Miadlikowska J."/>
            <person name="Eastwood D.C."/>
            <person name="Hamelin R.C."/>
            <person name="Grigoriev I.V."/>
            <person name="U'Ren J.M."/>
        </authorList>
    </citation>
    <scope>NUCLEOTIDE SEQUENCE [LARGE SCALE GENOMIC DNA]</scope>
    <source>
        <strain evidence="1 2">CBS 119005</strain>
    </source>
</reference>
<sequence length="105" mass="11462">MRILLNIGFSCAIMAASFFVLAGANPIETTAFSKRNMCCDGGCRSCFRFGCNKTNCSRYIQQEWRGDANDRLSVCGRVVSMGYESCNSSGKGEACEMKLMIAPCV</sequence>